<name>A0A5P8E8I0_9BACT</name>
<dbReference type="KEGG" id="alq:C7Y71_009790"/>
<sequence length="88" mass="9988">MDINTLKSYPHKQRQALSALLKSRKSYAQYLCRRQGGNKKSVPFIVRLRSCLASEQSSSEGLLATFFVLPSLRRTSRGGLTTGKWRVR</sequence>
<dbReference type="Proteomes" id="UP000249375">
    <property type="component" value="Chromosome"/>
</dbReference>
<dbReference type="AlphaFoldDB" id="A0A5P8E8I0"/>
<dbReference type="EMBL" id="CP033459">
    <property type="protein sequence ID" value="QFQ13273.1"/>
    <property type="molecule type" value="Genomic_DNA"/>
</dbReference>
<reference evidence="1 2" key="1">
    <citation type="submission" date="2018-11" db="EMBL/GenBank/DDBJ databases">
        <authorList>
            <person name="Na S.W."/>
            <person name="Baik M."/>
        </authorList>
    </citation>
    <scope>NUCLEOTIDE SEQUENCE [LARGE SCALE GENOMIC DNA]</scope>
    <source>
        <strain evidence="1 2">E39</strain>
    </source>
</reference>
<accession>A0A5P8E8I0</accession>
<proteinExistence type="predicted"/>
<evidence type="ECO:0000313" key="1">
    <source>
        <dbReference type="EMBL" id="QFQ13273.1"/>
    </source>
</evidence>
<protein>
    <submittedName>
        <fullName evidence="1">Uncharacterized protein</fullName>
    </submittedName>
</protein>
<gene>
    <name evidence="1" type="ORF">C7Y71_009790</name>
</gene>
<organism evidence="1 2">
    <name type="scientific">Pseudoprevotella muciniphila</name>
    <dbReference type="NCBI Taxonomy" id="2133944"/>
    <lineage>
        <taxon>Bacteria</taxon>
        <taxon>Pseudomonadati</taxon>
        <taxon>Bacteroidota</taxon>
        <taxon>Bacteroidia</taxon>
        <taxon>Bacteroidales</taxon>
        <taxon>Prevotellaceae</taxon>
        <taxon>Pseudoprevotella</taxon>
    </lineage>
</organism>
<keyword evidence="2" id="KW-1185">Reference proteome</keyword>
<evidence type="ECO:0000313" key="2">
    <source>
        <dbReference type="Proteomes" id="UP000249375"/>
    </source>
</evidence>